<dbReference type="InterPro" id="IPR027409">
    <property type="entry name" value="GroEL-like_apical_dom_sf"/>
</dbReference>
<dbReference type="Pfam" id="PF00118">
    <property type="entry name" value="Cpn60_TCP1"/>
    <property type="match status" value="1"/>
</dbReference>
<proteinExistence type="inferred from homology"/>
<evidence type="ECO:0000313" key="11">
    <source>
        <dbReference type="EMBL" id="POY70163.1"/>
    </source>
</evidence>
<evidence type="ECO:0000256" key="3">
    <source>
        <dbReference type="ARBA" id="ARBA00011531"/>
    </source>
</evidence>
<dbReference type="Gene3D" id="1.10.560.10">
    <property type="entry name" value="GroEL-like equatorial domain"/>
    <property type="match status" value="1"/>
</dbReference>
<protein>
    <recommendedName>
        <fullName evidence="4 10">T-complex protein 1 subunit delta</fullName>
    </recommendedName>
</protein>
<dbReference type="NCBIfam" id="TIGR02342">
    <property type="entry name" value="chap_CCT_delta"/>
    <property type="match status" value="1"/>
</dbReference>
<dbReference type="Gene3D" id="3.50.7.10">
    <property type="entry name" value="GroEL"/>
    <property type="match status" value="1"/>
</dbReference>
<dbReference type="EMBL" id="PJQD01000140">
    <property type="protein sequence ID" value="POY70163.1"/>
    <property type="molecule type" value="Genomic_DNA"/>
</dbReference>
<dbReference type="PRINTS" id="PR00304">
    <property type="entry name" value="TCOMPLEXTCP1"/>
</dbReference>
<dbReference type="GO" id="GO:0005524">
    <property type="term" value="F:ATP binding"/>
    <property type="evidence" value="ECO:0007669"/>
    <property type="project" value="UniProtKB-KW"/>
</dbReference>
<dbReference type="SUPFAM" id="SSF52029">
    <property type="entry name" value="GroEL apical domain-like"/>
    <property type="match status" value="1"/>
</dbReference>
<evidence type="ECO:0000256" key="9">
    <source>
        <dbReference type="RuleBase" id="RU004187"/>
    </source>
</evidence>
<sequence length="540" mass="57861">MASPAVVAPQAVAASGGAPNRRAFQGNEKPMEVRLSNMTAAKAVADAVRTSLGPRGMDKMIQTAQGEVVITNDGATILKHMSVMHPAARMLVDLSAAQDIEAGDGTTSVVVLAGSLLGAAEKLLGKGIHPTIIAESFSRAAAKVVEYLQEMSTPVDLSDRDNLLRAATTSLSSKIVSQYSSILAPIAVDSVLRLVTAASENVDLRDIRLVKKVGGTIDDTELMDGVLLHQNVITSAGGPTRIEKAKIGIIQFQLSPPKPDMDNQIVVNDYRQMDKILKEERLYILNLCKAIKKSGCNVLLIQKSILRDAVNELALAYLQKLKILAIKDVERDEIEFLSRAFGCKPIPDVEQMTSDKLGEADLVEETSKNGAKFVKVSGIKNPSGKTVSVLCTGANGLVLEESERSLHDALCVVRCLVKKRFLIAGGGAPEIHCSRLLAQYAQTLKGAEAYCFQAYAEALEVIPSTLAENAGLNPVQLVTQLRNKHAAGDRTAGINVRKGVISNIVEENVLQPLLVSTSAIELATETTGLLLRIDDFQLTR</sequence>
<dbReference type="NCBIfam" id="NF041082">
    <property type="entry name" value="thermosome_alpha"/>
    <property type="match status" value="1"/>
</dbReference>
<dbReference type="Proteomes" id="UP000237144">
    <property type="component" value="Unassembled WGS sequence"/>
</dbReference>
<dbReference type="InterPro" id="IPR054827">
    <property type="entry name" value="thermosome_alpha"/>
</dbReference>
<comment type="similarity">
    <text evidence="2 9">Belongs to the TCP-1 chaperonin family.</text>
</comment>
<keyword evidence="6 9" id="KW-0547">Nucleotide-binding</keyword>
<dbReference type="AlphaFoldDB" id="A0A2S5B052"/>
<dbReference type="SUPFAM" id="SSF54849">
    <property type="entry name" value="GroEL-intermediate domain like"/>
    <property type="match status" value="1"/>
</dbReference>
<dbReference type="FunFam" id="3.50.7.10:FF:000010">
    <property type="entry name" value="T-complex protein 1 subunit delta"/>
    <property type="match status" value="1"/>
</dbReference>
<dbReference type="PANTHER" id="PTHR11353">
    <property type="entry name" value="CHAPERONIN"/>
    <property type="match status" value="1"/>
</dbReference>
<keyword evidence="7 9" id="KW-0067">ATP-binding</keyword>
<organism evidence="11 12">
    <name type="scientific">Rhodotorula taiwanensis</name>
    <dbReference type="NCBI Taxonomy" id="741276"/>
    <lineage>
        <taxon>Eukaryota</taxon>
        <taxon>Fungi</taxon>
        <taxon>Dikarya</taxon>
        <taxon>Basidiomycota</taxon>
        <taxon>Pucciniomycotina</taxon>
        <taxon>Microbotryomycetes</taxon>
        <taxon>Sporidiobolales</taxon>
        <taxon>Sporidiobolaceae</taxon>
        <taxon>Rhodotorula</taxon>
    </lineage>
</organism>
<dbReference type="PROSITE" id="PS00751">
    <property type="entry name" value="TCP1_2"/>
    <property type="match status" value="1"/>
</dbReference>
<keyword evidence="12" id="KW-1185">Reference proteome</keyword>
<evidence type="ECO:0000256" key="7">
    <source>
        <dbReference type="ARBA" id="ARBA00022840"/>
    </source>
</evidence>
<evidence type="ECO:0000256" key="8">
    <source>
        <dbReference type="ARBA" id="ARBA00023186"/>
    </source>
</evidence>
<evidence type="ECO:0000256" key="4">
    <source>
        <dbReference type="ARBA" id="ARBA00016107"/>
    </source>
</evidence>
<evidence type="ECO:0000256" key="1">
    <source>
        <dbReference type="ARBA" id="ARBA00004496"/>
    </source>
</evidence>
<evidence type="ECO:0000313" key="12">
    <source>
        <dbReference type="Proteomes" id="UP000237144"/>
    </source>
</evidence>
<dbReference type="InterPro" id="IPR027410">
    <property type="entry name" value="TCP-1-like_intermed_sf"/>
</dbReference>
<dbReference type="GO" id="GO:0140662">
    <property type="term" value="F:ATP-dependent protein folding chaperone"/>
    <property type="evidence" value="ECO:0007669"/>
    <property type="project" value="InterPro"/>
</dbReference>
<keyword evidence="8 9" id="KW-0143">Chaperone</keyword>
<dbReference type="SUPFAM" id="SSF48592">
    <property type="entry name" value="GroEL equatorial domain-like"/>
    <property type="match status" value="1"/>
</dbReference>
<dbReference type="CDD" id="cd03338">
    <property type="entry name" value="TCP1_delta"/>
    <property type="match status" value="1"/>
</dbReference>
<comment type="subunit">
    <text evidence="3">Heterooligomeric complex of about 850 to 900 kDa that forms two stacked rings, 12 to 16 nm in diameter.</text>
</comment>
<comment type="subcellular location">
    <subcellularLocation>
        <location evidence="1">Cytoplasm</location>
    </subcellularLocation>
</comment>
<dbReference type="InterPro" id="IPR027413">
    <property type="entry name" value="GROEL-like_equatorial_sf"/>
</dbReference>
<dbReference type="NCBIfam" id="NF041083">
    <property type="entry name" value="thermosome_beta"/>
    <property type="match status" value="1"/>
</dbReference>
<dbReference type="PROSITE" id="PS00995">
    <property type="entry name" value="TCP1_3"/>
    <property type="match status" value="1"/>
</dbReference>
<gene>
    <name evidence="11" type="ORF">BMF94_6746</name>
</gene>
<evidence type="ECO:0000256" key="2">
    <source>
        <dbReference type="ARBA" id="ARBA00008020"/>
    </source>
</evidence>
<dbReference type="InterPro" id="IPR002194">
    <property type="entry name" value="Chaperonin_TCP-1_CS"/>
</dbReference>
<dbReference type="GO" id="GO:0016887">
    <property type="term" value="F:ATP hydrolysis activity"/>
    <property type="evidence" value="ECO:0007669"/>
    <property type="project" value="InterPro"/>
</dbReference>
<keyword evidence="5" id="KW-0963">Cytoplasm</keyword>
<reference evidence="11 12" key="1">
    <citation type="journal article" date="2018" name="Front. Microbiol.">
        <title>Prospects for Fungal Bioremediation of Acidic Radioactive Waste Sites: Characterization and Genome Sequence of Rhodotorula taiwanensis MD1149.</title>
        <authorList>
            <person name="Tkavc R."/>
            <person name="Matrosova V.Y."/>
            <person name="Grichenko O.E."/>
            <person name="Gostincar C."/>
            <person name="Volpe R.P."/>
            <person name="Klimenkova P."/>
            <person name="Gaidamakova E.K."/>
            <person name="Zhou C.E."/>
            <person name="Stewart B.J."/>
            <person name="Lyman M.G."/>
            <person name="Malfatti S.A."/>
            <person name="Rubinfeld B."/>
            <person name="Courtot M."/>
            <person name="Singh J."/>
            <person name="Dalgard C.L."/>
            <person name="Hamilton T."/>
            <person name="Frey K.G."/>
            <person name="Gunde-Cimerman N."/>
            <person name="Dugan L."/>
            <person name="Daly M.J."/>
        </authorList>
    </citation>
    <scope>NUCLEOTIDE SEQUENCE [LARGE SCALE GENOMIC DNA]</scope>
    <source>
        <strain evidence="11 12">MD1149</strain>
    </source>
</reference>
<dbReference type="InterPro" id="IPR017998">
    <property type="entry name" value="Chaperone_TCP-1"/>
</dbReference>
<dbReference type="InterPro" id="IPR002423">
    <property type="entry name" value="Cpn60/GroEL/TCP-1"/>
</dbReference>
<evidence type="ECO:0000256" key="10">
    <source>
        <dbReference type="RuleBase" id="RU004192"/>
    </source>
</evidence>
<dbReference type="GO" id="GO:0051082">
    <property type="term" value="F:unfolded protein binding"/>
    <property type="evidence" value="ECO:0007669"/>
    <property type="project" value="InterPro"/>
</dbReference>
<name>A0A2S5B052_9BASI</name>
<dbReference type="PROSITE" id="PS00750">
    <property type="entry name" value="TCP1_1"/>
    <property type="match status" value="1"/>
</dbReference>
<dbReference type="GO" id="GO:0005832">
    <property type="term" value="C:chaperonin-containing T-complex"/>
    <property type="evidence" value="ECO:0007669"/>
    <property type="project" value="UniProtKB-ARBA"/>
</dbReference>
<dbReference type="STRING" id="741276.A0A2S5B052"/>
<dbReference type="Gene3D" id="3.30.260.10">
    <property type="entry name" value="TCP-1-like chaperonin intermediate domain"/>
    <property type="match status" value="1"/>
</dbReference>
<accession>A0A2S5B052</accession>
<comment type="caution">
    <text evidence="11">The sequence shown here is derived from an EMBL/GenBank/DDBJ whole genome shotgun (WGS) entry which is preliminary data.</text>
</comment>
<dbReference type="InterPro" id="IPR053374">
    <property type="entry name" value="TCP-1_chaperonin"/>
</dbReference>
<evidence type="ECO:0000256" key="5">
    <source>
        <dbReference type="ARBA" id="ARBA00022490"/>
    </source>
</evidence>
<dbReference type="OrthoDB" id="10248520at2759"/>
<evidence type="ECO:0000256" key="6">
    <source>
        <dbReference type="ARBA" id="ARBA00022741"/>
    </source>
</evidence>
<dbReference type="InterPro" id="IPR012717">
    <property type="entry name" value="Chap_CCT_delta"/>
</dbReference>